<feature type="domain" description="YrdC-like" evidence="12">
    <location>
        <begin position="15"/>
        <end position="204"/>
    </location>
</feature>
<evidence type="ECO:0000256" key="11">
    <source>
        <dbReference type="ARBA" id="ARBA00048366"/>
    </source>
</evidence>
<dbReference type="InterPro" id="IPR050156">
    <property type="entry name" value="TC-AMP_synthase_SUA5"/>
</dbReference>
<dbReference type="PANTHER" id="PTHR17490">
    <property type="entry name" value="SUA5"/>
    <property type="match status" value="1"/>
</dbReference>
<evidence type="ECO:0000256" key="10">
    <source>
        <dbReference type="ARBA" id="ARBA00029774"/>
    </source>
</evidence>
<evidence type="ECO:0000259" key="12">
    <source>
        <dbReference type="PROSITE" id="PS51163"/>
    </source>
</evidence>
<keyword evidence="14" id="KW-1185">Reference proteome</keyword>
<dbReference type="Gene3D" id="3.90.870.10">
    <property type="entry name" value="DHBP synthase"/>
    <property type="match status" value="1"/>
</dbReference>
<evidence type="ECO:0000256" key="6">
    <source>
        <dbReference type="ARBA" id="ARBA00022694"/>
    </source>
</evidence>
<organism evidence="13 14">
    <name type="scientific">Candidatus Xenohaliotis californiensis</name>
    <dbReference type="NCBI Taxonomy" id="84677"/>
    <lineage>
        <taxon>Bacteria</taxon>
        <taxon>Pseudomonadati</taxon>
        <taxon>Pseudomonadota</taxon>
        <taxon>Alphaproteobacteria</taxon>
        <taxon>Rickettsiales</taxon>
        <taxon>Anaplasmataceae</taxon>
        <taxon>Candidatus Xenohaliotis</taxon>
    </lineage>
</organism>
<evidence type="ECO:0000313" key="14">
    <source>
        <dbReference type="Proteomes" id="UP001314181"/>
    </source>
</evidence>
<dbReference type="InterPro" id="IPR017945">
    <property type="entry name" value="DHBP_synth_RibB-like_a/b_dom"/>
</dbReference>
<comment type="subcellular location">
    <subcellularLocation>
        <location evidence="1">Cytoplasm</location>
    </subcellularLocation>
</comment>
<keyword evidence="5 13" id="KW-0808">Transferase</keyword>
<dbReference type="EMBL" id="CAWVOK010000016">
    <property type="protein sequence ID" value="CAK8162839.1"/>
    <property type="molecule type" value="Genomic_DNA"/>
</dbReference>
<keyword evidence="9" id="KW-0067">ATP-binding</keyword>
<comment type="caution">
    <text evidence="13">The sequence shown here is derived from an EMBL/GenBank/DDBJ whole genome shotgun (WGS) entry which is preliminary data.</text>
</comment>
<keyword evidence="6" id="KW-0819">tRNA processing</keyword>
<dbReference type="GO" id="GO:0061710">
    <property type="term" value="F:L-threonylcarbamoyladenylate synthase"/>
    <property type="evidence" value="ECO:0007669"/>
    <property type="project" value="UniProtKB-EC"/>
</dbReference>
<name>A0ABM9N7X8_9RICK</name>
<dbReference type="Proteomes" id="UP001314181">
    <property type="component" value="Unassembled WGS sequence"/>
</dbReference>
<gene>
    <name evidence="13" type="ORF">CAXC1_240003</name>
</gene>
<accession>A0ABM9N7X8</accession>
<evidence type="ECO:0000256" key="7">
    <source>
        <dbReference type="ARBA" id="ARBA00022695"/>
    </source>
</evidence>
<sequence length="215" mass="23910">MQVRFLNNNEKLIASKLVNDIVNILKLDGVLALQTDTVPGLTCNIRSIVALKKIYAAKQRSIKKPCAIFVNSIDSISYFAKLNTIEHKLLTRFFPGALTLVLELKKPLVYDSLGLWGDYIGIRSPNDTFILDIIAKLGCPLFATSMNLSGCKPVNKWQDLSKNMCNNIDLYVDRAVYSDGDRNVASSVVQVVDDKIIVIREGVITKEAMCKAIDE</sequence>
<reference evidence="13 14" key="1">
    <citation type="submission" date="2024-01" db="EMBL/GenBank/DDBJ databases">
        <authorList>
            <person name="Kunselman E."/>
        </authorList>
    </citation>
    <scope>NUCLEOTIDE SEQUENCE [LARGE SCALE GENOMIC DNA]</scope>
    <source>
        <strain evidence="13">2 abalone samples</strain>
    </source>
</reference>
<keyword evidence="8" id="KW-0547">Nucleotide-binding</keyword>
<dbReference type="SUPFAM" id="SSF55821">
    <property type="entry name" value="YrdC/RibB"/>
    <property type="match status" value="1"/>
</dbReference>
<comment type="catalytic activity">
    <reaction evidence="11">
        <text>L-threonine + hydrogencarbonate + ATP = L-threonylcarbamoyladenylate + diphosphate + H2O</text>
        <dbReference type="Rhea" id="RHEA:36407"/>
        <dbReference type="ChEBI" id="CHEBI:15377"/>
        <dbReference type="ChEBI" id="CHEBI:17544"/>
        <dbReference type="ChEBI" id="CHEBI:30616"/>
        <dbReference type="ChEBI" id="CHEBI:33019"/>
        <dbReference type="ChEBI" id="CHEBI:57926"/>
        <dbReference type="ChEBI" id="CHEBI:73682"/>
        <dbReference type="EC" id="2.7.7.87"/>
    </reaction>
</comment>
<dbReference type="RefSeq" id="WP_338363866.1">
    <property type="nucleotide sequence ID" value="NZ_CAWVOK010000016.1"/>
</dbReference>
<dbReference type="NCBIfam" id="TIGR00057">
    <property type="entry name" value="L-threonylcarbamoyladenylate synthase"/>
    <property type="match status" value="1"/>
</dbReference>
<evidence type="ECO:0000256" key="3">
    <source>
        <dbReference type="ARBA" id="ARBA00012584"/>
    </source>
</evidence>
<evidence type="ECO:0000256" key="4">
    <source>
        <dbReference type="ARBA" id="ARBA00022490"/>
    </source>
</evidence>
<evidence type="ECO:0000256" key="5">
    <source>
        <dbReference type="ARBA" id="ARBA00022679"/>
    </source>
</evidence>
<dbReference type="PANTHER" id="PTHR17490:SF16">
    <property type="entry name" value="THREONYLCARBAMOYL-AMP SYNTHASE"/>
    <property type="match status" value="1"/>
</dbReference>
<protein>
    <recommendedName>
        <fullName evidence="10">L-threonylcarbamoyladenylate synthase</fullName>
        <ecNumber evidence="3">2.7.7.87</ecNumber>
    </recommendedName>
    <alternativeName>
        <fullName evidence="10">L-threonylcarbamoyladenylate synthase</fullName>
    </alternativeName>
</protein>
<proteinExistence type="inferred from homology"/>
<keyword evidence="7 13" id="KW-0548">Nucleotidyltransferase</keyword>
<evidence type="ECO:0000256" key="9">
    <source>
        <dbReference type="ARBA" id="ARBA00022840"/>
    </source>
</evidence>
<evidence type="ECO:0000256" key="8">
    <source>
        <dbReference type="ARBA" id="ARBA00022741"/>
    </source>
</evidence>
<evidence type="ECO:0000256" key="1">
    <source>
        <dbReference type="ARBA" id="ARBA00004496"/>
    </source>
</evidence>
<comment type="similarity">
    <text evidence="2">Belongs to the SUA5 family.</text>
</comment>
<evidence type="ECO:0000256" key="2">
    <source>
        <dbReference type="ARBA" id="ARBA00007663"/>
    </source>
</evidence>
<dbReference type="Pfam" id="PF01300">
    <property type="entry name" value="Sua5_yciO_yrdC"/>
    <property type="match status" value="1"/>
</dbReference>
<evidence type="ECO:0000313" key="13">
    <source>
        <dbReference type="EMBL" id="CAK8162839.1"/>
    </source>
</evidence>
<dbReference type="PROSITE" id="PS51163">
    <property type="entry name" value="YRDC"/>
    <property type="match status" value="1"/>
</dbReference>
<dbReference type="InterPro" id="IPR006070">
    <property type="entry name" value="Sua5-like_dom"/>
</dbReference>
<keyword evidence="4" id="KW-0963">Cytoplasm</keyword>
<dbReference type="EC" id="2.7.7.87" evidence="3"/>